<evidence type="ECO:0000259" key="1">
    <source>
        <dbReference type="Pfam" id="PF02036"/>
    </source>
</evidence>
<dbReference type="Pfam" id="PF02036">
    <property type="entry name" value="SCP2"/>
    <property type="match status" value="1"/>
</dbReference>
<dbReference type="SUPFAM" id="SSF55718">
    <property type="entry name" value="SCP-like"/>
    <property type="match status" value="1"/>
</dbReference>
<dbReference type="Gene3D" id="3.30.1050.10">
    <property type="entry name" value="SCP2 sterol-binding domain"/>
    <property type="match status" value="1"/>
</dbReference>
<evidence type="ECO:0000313" key="2">
    <source>
        <dbReference type="EMBL" id="SVA06489.1"/>
    </source>
</evidence>
<protein>
    <recommendedName>
        <fullName evidence="1">SCP2 domain-containing protein</fullName>
    </recommendedName>
</protein>
<gene>
    <name evidence="2" type="ORF">METZ01_LOCUS59343</name>
</gene>
<dbReference type="InterPro" id="IPR003033">
    <property type="entry name" value="SCP2_sterol-bd_dom"/>
</dbReference>
<organism evidence="2">
    <name type="scientific">marine metagenome</name>
    <dbReference type="NCBI Taxonomy" id="408172"/>
    <lineage>
        <taxon>unclassified sequences</taxon>
        <taxon>metagenomes</taxon>
        <taxon>ecological metagenomes</taxon>
    </lineage>
</organism>
<dbReference type="AlphaFoldDB" id="A0A381SSN6"/>
<sequence length="97" mass="10529">MDKENVLAQFQEKAKNAAPIGGVIKFIIDDNSICIDGTGSENKILLEDMESDCTIIMTGSLMEDLKNGKVNPMMAVMTGKLKIKGDTGLAMKLQSFM</sequence>
<reference evidence="2" key="1">
    <citation type="submission" date="2018-05" db="EMBL/GenBank/DDBJ databases">
        <authorList>
            <person name="Lanie J.A."/>
            <person name="Ng W.-L."/>
            <person name="Kazmierczak K.M."/>
            <person name="Andrzejewski T.M."/>
            <person name="Davidsen T.M."/>
            <person name="Wayne K.J."/>
            <person name="Tettelin H."/>
            <person name="Glass J.I."/>
            <person name="Rusch D."/>
            <person name="Podicherti R."/>
            <person name="Tsui H.-C.T."/>
            <person name="Winkler M.E."/>
        </authorList>
    </citation>
    <scope>NUCLEOTIDE SEQUENCE</scope>
</reference>
<dbReference type="InterPro" id="IPR036527">
    <property type="entry name" value="SCP2_sterol-bd_dom_sf"/>
</dbReference>
<name>A0A381SSN6_9ZZZZ</name>
<dbReference type="EMBL" id="UINC01003457">
    <property type="protein sequence ID" value="SVA06489.1"/>
    <property type="molecule type" value="Genomic_DNA"/>
</dbReference>
<proteinExistence type="predicted"/>
<feature type="domain" description="SCP2" evidence="1">
    <location>
        <begin position="6"/>
        <end position="96"/>
    </location>
</feature>
<accession>A0A381SSN6</accession>